<evidence type="ECO:0000313" key="1">
    <source>
        <dbReference type="EMBL" id="GJT60338.1"/>
    </source>
</evidence>
<organism evidence="1 2">
    <name type="scientific">Tanacetum coccineum</name>
    <dbReference type="NCBI Taxonomy" id="301880"/>
    <lineage>
        <taxon>Eukaryota</taxon>
        <taxon>Viridiplantae</taxon>
        <taxon>Streptophyta</taxon>
        <taxon>Embryophyta</taxon>
        <taxon>Tracheophyta</taxon>
        <taxon>Spermatophyta</taxon>
        <taxon>Magnoliopsida</taxon>
        <taxon>eudicotyledons</taxon>
        <taxon>Gunneridae</taxon>
        <taxon>Pentapetalae</taxon>
        <taxon>asterids</taxon>
        <taxon>campanulids</taxon>
        <taxon>Asterales</taxon>
        <taxon>Asteraceae</taxon>
        <taxon>Asteroideae</taxon>
        <taxon>Anthemideae</taxon>
        <taxon>Anthemidinae</taxon>
        <taxon>Tanacetum</taxon>
    </lineage>
</organism>
<reference evidence="1" key="2">
    <citation type="submission" date="2022-01" db="EMBL/GenBank/DDBJ databases">
        <authorList>
            <person name="Yamashiro T."/>
            <person name="Shiraishi A."/>
            <person name="Satake H."/>
            <person name="Nakayama K."/>
        </authorList>
    </citation>
    <scope>NUCLEOTIDE SEQUENCE</scope>
</reference>
<proteinExistence type="predicted"/>
<name>A0ABQ5FBM4_9ASTR</name>
<evidence type="ECO:0000313" key="2">
    <source>
        <dbReference type="Proteomes" id="UP001151760"/>
    </source>
</evidence>
<protein>
    <submittedName>
        <fullName evidence="1">Uncharacterized protein</fullName>
    </submittedName>
</protein>
<sequence>MQVLIKEILRQIGTVVEYSDVFKSLFGIISLLSDMVEDETHFVDFVSLRDYVRKLEVWFKVLDDDCKETESRASGMDGDNELVDNVTGETVEESFKVENRLVDDVRCDKMELKVSEMDDNSNLKEVEKESIESMGYEECCEKNVNVKGKEIECVNLIALDELCGGKVKGIEMELDDLVESNEGLGGNGEILEGELKTLTKHHLAQNSNSLRTKSGGVITSYFDQVLAYGMMSKIKMSDLDENSLSVDLGTAKLNEVSLSYLEYGSGLW</sequence>
<dbReference type="EMBL" id="BQNB010017191">
    <property type="protein sequence ID" value="GJT60338.1"/>
    <property type="molecule type" value="Genomic_DNA"/>
</dbReference>
<keyword evidence="2" id="KW-1185">Reference proteome</keyword>
<gene>
    <name evidence="1" type="ORF">Tco_1003871</name>
</gene>
<reference evidence="1" key="1">
    <citation type="journal article" date="2022" name="Int. J. Mol. Sci.">
        <title>Draft Genome of Tanacetum Coccineum: Genomic Comparison of Closely Related Tanacetum-Family Plants.</title>
        <authorList>
            <person name="Yamashiro T."/>
            <person name="Shiraishi A."/>
            <person name="Nakayama K."/>
            <person name="Satake H."/>
        </authorList>
    </citation>
    <scope>NUCLEOTIDE SEQUENCE</scope>
</reference>
<comment type="caution">
    <text evidence="1">The sequence shown here is derived from an EMBL/GenBank/DDBJ whole genome shotgun (WGS) entry which is preliminary data.</text>
</comment>
<accession>A0ABQ5FBM4</accession>
<dbReference type="Proteomes" id="UP001151760">
    <property type="component" value="Unassembled WGS sequence"/>
</dbReference>